<proteinExistence type="predicted"/>
<feature type="region of interest" description="Disordered" evidence="1">
    <location>
        <begin position="452"/>
        <end position="473"/>
    </location>
</feature>
<sequence length="1002" mass="110904">MEEDKHLLIPKEEPRSPEYYDNGFSGDQSFGAKETYNSKSTGLFQAASQVFSTVDNPRSTNLFQSARSHHELFSDSKSKPSAFQMASQMKDPFHVLGNPSSTVKSCTDIFQDPFHVANNDSIAAKGNQVFEKSNPTSVNSKENESYSVSKTAPVFSKGISKNKAAPVFGKKSNIMHAQALKKTALLNSQTNKEKSDPSCNLQGESDESSIFVSQNSAKKNIPLFGSQKSSDKSIPLFGSQNNFSKKSQIFASQTNSSTKTPLFGLQKAPDKIGPLSSSLKPPNKFVPLSSSKISSDKSSLLFGSQQKSDNIDSVSRSQKTIDKFVPVCSTQKTSDNSSLLFESQKTSENIESVSCSQKTLDKFAPICNSQKASDKSPLVIESQSTVSNIDSVSSLIKAPDRIAPLHSLHKSSDKSSLLFGSQKASVNINSMSSLQNPLDKLVPFCNSQNLSDKSPLEVGPQKTSDNIDLVSSSHKPPDKFVPVCSSQKSSDKSSSLFGTEMIYNKISQLSSAPGTLFKSSSAQTTYENCNSLSGVQTIGDVSKSILNSNQGRKKSDTLFNTQIGQNSLSSSQTNPTSPSLLLSNDKKKGSPDIFCSQSALKIEPTFWSPNNSCEKQTLFCSASTHDKSNSFLNPKESPLSTSSGQIIFGSSSLFSNTASTFRSMDETNTINKSLSKEKVSTNHLFKNTKSNSSKKKSKVHKNKEESSKELGLHISNNKKTNKESKGIHLDNLSINNTSIEKSKEKKTQKVPGKPERSLKDFEYEEIFRNVIKSSNRNTEKISGIHMAKNVRENVSNTEKNPRHGEENLFIKSELEECITNGILKENDLGFDMNDTELSCTQDVISLIESLEDDSQIDDIEESNKGNDHTKLIRNTDPENCAETHGDKYVTQKVNSISFASAPKVNVKNYKKDQGKSDKLKKKNHKRISETLEEDKENYKCIFMNKKQFSSDQRLKKQIKRVDDHNHKKRRKEKPLEECYRQNTVKQIETSDDPFFMPTQQHK</sequence>
<feature type="compositionally biased region" description="Polar residues" evidence="1">
    <location>
        <begin position="197"/>
        <end position="207"/>
    </location>
</feature>
<feature type="compositionally biased region" description="Polar residues" evidence="1">
    <location>
        <begin position="461"/>
        <end position="473"/>
    </location>
</feature>
<protein>
    <submittedName>
        <fullName evidence="2">Uncharacterized protein</fullName>
    </submittedName>
</protein>
<feature type="non-terminal residue" evidence="2">
    <location>
        <position position="1002"/>
    </location>
</feature>
<feature type="compositionally biased region" description="Basic residues" evidence="1">
    <location>
        <begin position="692"/>
        <end position="701"/>
    </location>
</feature>
<gene>
    <name evidence="2" type="ORF">MNOR_LOCUS15743</name>
</gene>
<feature type="region of interest" description="Disordered" evidence="1">
    <location>
        <begin position="565"/>
        <end position="587"/>
    </location>
</feature>
<accession>A0AAV2QS95</accession>
<feature type="compositionally biased region" description="Basic and acidic residues" evidence="1">
    <location>
        <begin position="702"/>
        <end position="711"/>
    </location>
</feature>
<feature type="region of interest" description="Disordered" evidence="1">
    <location>
        <begin position="1"/>
        <end position="25"/>
    </location>
</feature>
<evidence type="ECO:0000256" key="1">
    <source>
        <dbReference type="SAM" id="MobiDB-lite"/>
    </source>
</evidence>
<dbReference type="EMBL" id="CAXKWB010009993">
    <property type="protein sequence ID" value="CAL4096401.1"/>
    <property type="molecule type" value="Genomic_DNA"/>
</dbReference>
<dbReference type="Proteomes" id="UP001497623">
    <property type="component" value="Unassembled WGS sequence"/>
</dbReference>
<name>A0AAV2QS95_MEGNR</name>
<feature type="region of interest" description="Disordered" evidence="1">
    <location>
        <begin position="188"/>
        <end position="207"/>
    </location>
</feature>
<feature type="compositionally biased region" description="Polar residues" evidence="1">
    <location>
        <begin position="565"/>
        <end position="582"/>
    </location>
</feature>
<evidence type="ECO:0000313" key="2">
    <source>
        <dbReference type="EMBL" id="CAL4096401.1"/>
    </source>
</evidence>
<feature type="region of interest" description="Disordered" evidence="1">
    <location>
        <begin position="960"/>
        <end position="982"/>
    </location>
</feature>
<dbReference type="AlphaFoldDB" id="A0AAV2QS95"/>
<organism evidence="2 3">
    <name type="scientific">Meganyctiphanes norvegica</name>
    <name type="common">Northern krill</name>
    <name type="synonym">Thysanopoda norvegica</name>
    <dbReference type="NCBI Taxonomy" id="48144"/>
    <lineage>
        <taxon>Eukaryota</taxon>
        <taxon>Metazoa</taxon>
        <taxon>Ecdysozoa</taxon>
        <taxon>Arthropoda</taxon>
        <taxon>Crustacea</taxon>
        <taxon>Multicrustacea</taxon>
        <taxon>Malacostraca</taxon>
        <taxon>Eumalacostraca</taxon>
        <taxon>Eucarida</taxon>
        <taxon>Euphausiacea</taxon>
        <taxon>Euphausiidae</taxon>
        <taxon>Meganyctiphanes</taxon>
    </lineage>
</organism>
<comment type="caution">
    <text evidence="2">The sequence shown here is derived from an EMBL/GenBank/DDBJ whole genome shotgun (WGS) entry which is preliminary data.</text>
</comment>
<evidence type="ECO:0000313" key="3">
    <source>
        <dbReference type="Proteomes" id="UP001497623"/>
    </source>
</evidence>
<keyword evidence="3" id="KW-1185">Reference proteome</keyword>
<feature type="compositionally biased region" description="Basic and acidic residues" evidence="1">
    <location>
        <begin position="1"/>
        <end position="18"/>
    </location>
</feature>
<reference evidence="2 3" key="1">
    <citation type="submission" date="2024-05" db="EMBL/GenBank/DDBJ databases">
        <authorList>
            <person name="Wallberg A."/>
        </authorList>
    </citation>
    <scope>NUCLEOTIDE SEQUENCE [LARGE SCALE GENOMIC DNA]</scope>
</reference>
<feature type="region of interest" description="Disordered" evidence="1">
    <location>
        <begin position="672"/>
        <end position="731"/>
    </location>
</feature>